<evidence type="ECO:0000313" key="3">
    <source>
        <dbReference type="Proteomes" id="UP000308037"/>
    </source>
</evidence>
<accession>A0A4V5ZNU5</accession>
<comment type="caution">
    <text evidence="2">The sequence shown here is derived from an EMBL/GenBank/DDBJ whole genome shotgun (WGS) entry which is preliminary data.</text>
</comment>
<proteinExistence type="predicted"/>
<keyword evidence="1" id="KW-1133">Transmembrane helix</keyword>
<evidence type="ECO:0000313" key="2">
    <source>
        <dbReference type="EMBL" id="TKR26273.1"/>
    </source>
</evidence>
<reference evidence="2 3" key="1">
    <citation type="submission" date="2019-04" db="EMBL/GenBank/DDBJ databases">
        <title>Natronomonas sp. F20-122 a newhaloarchaeon isolated from a saline saltern of Isla Bacuta, Huelva, Spain.</title>
        <authorList>
            <person name="Duran-Viseras A."/>
            <person name="Sanchez-Porro C."/>
            <person name="Ventosa A."/>
        </authorList>
    </citation>
    <scope>NUCLEOTIDE SEQUENCE [LARGE SCALE GENOMIC DNA]</scope>
    <source>
        <strain evidence="2 3">F20-122</strain>
    </source>
</reference>
<dbReference type="OrthoDB" id="197586at2157"/>
<dbReference type="AlphaFoldDB" id="A0A4V5ZNU5"/>
<dbReference type="EMBL" id="QKNX01000002">
    <property type="protein sequence ID" value="TKR26273.1"/>
    <property type="molecule type" value="Genomic_DNA"/>
</dbReference>
<dbReference type="Proteomes" id="UP000308037">
    <property type="component" value="Unassembled WGS sequence"/>
</dbReference>
<protein>
    <submittedName>
        <fullName evidence="2">Uncharacterized protein</fullName>
    </submittedName>
</protein>
<organism evidence="2 3">
    <name type="scientific">Natronomonas salsuginis</name>
    <dbReference type="NCBI Taxonomy" id="2217661"/>
    <lineage>
        <taxon>Archaea</taxon>
        <taxon>Methanobacteriati</taxon>
        <taxon>Methanobacteriota</taxon>
        <taxon>Stenosarchaea group</taxon>
        <taxon>Halobacteria</taxon>
        <taxon>Halobacteriales</taxon>
        <taxon>Natronomonadaceae</taxon>
        <taxon>Natronomonas</taxon>
    </lineage>
</organism>
<sequence>MADFDIWQVLYPGTWVIFGIIGLPIYTAILGWFLGKPRDFGKALMALTYLVGFIVSMWTGLYILTLLIGIVFPPAM</sequence>
<gene>
    <name evidence="2" type="ORF">DM868_07215</name>
</gene>
<keyword evidence="1" id="KW-0472">Membrane</keyword>
<name>A0A4V5ZNU5_9EURY</name>
<keyword evidence="1" id="KW-0812">Transmembrane</keyword>
<feature type="transmembrane region" description="Helical" evidence="1">
    <location>
        <begin position="47"/>
        <end position="72"/>
    </location>
</feature>
<keyword evidence="3" id="KW-1185">Reference proteome</keyword>
<evidence type="ECO:0000256" key="1">
    <source>
        <dbReference type="SAM" id="Phobius"/>
    </source>
</evidence>
<feature type="transmembrane region" description="Helical" evidence="1">
    <location>
        <begin position="15"/>
        <end position="35"/>
    </location>
</feature>
<dbReference type="RefSeq" id="WP_137276189.1">
    <property type="nucleotide sequence ID" value="NZ_QKNX01000002.1"/>
</dbReference>